<feature type="domain" description="N-acetyltransferase" evidence="3">
    <location>
        <begin position="195"/>
        <end position="346"/>
    </location>
</feature>
<reference evidence="4 5" key="1">
    <citation type="submission" date="2019-07" db="EMBL/GenBank/DDBJ databases">
        <title>Georgenia wutianyii sp. nov. and Georgenia *** sp. nov. isolated from plateau pika (Ochotona curzoniae) in the Qinghai-Tibet plateau of China.</title>
        <authorList>
            <person name="Tian Z."/>
        </authorList>
    </citation>
    <scope>NUCLEOTIDE SEQUENCE [LARGE SCALE GENOMIC DNA]</scope>
    <source>
        <strain evidence="4 5">Z446</strain>
    </source>
</reference>
<dbReference type="EMBL" id="VJXR01000004">
    <property type="protein sequence ID" value="TRW47187.1"/>
    <property type="molecule type" value="Genomic_DNA"/>
</dbReference>
<feature type="domain" description="N-acetyltransferase" evidence="3">
    <location>
        <begin position="32"/>
        <end position="187"/>
    </location>
</feature>
<evidence type="ECO:0000313" key="4">
    <source>
        <dbReference type="EMBL" id="TRW47187.1"/>
    </source>
</evidence>
<protein>
    <submittedName>
        <fullName evidence="4">GNAT family N-acetyltransferase</fullName>
    </submittedName>
</protein>
<dbReference type="GO" id="GO:0016747">
    <property type="term" value="F:acyltransferase activity, transferring groups other than amino-acyl groups"/>
    <property type="evidence" value="ECO:0007669"/>
    <property type="project" value="InterPro"/>
</dbReference>
<dbReference type="Gene3D" id="3.40.630.30">
    <property type="match status" value="1"/>
</dbReference>
<accession>A0A552WWN2</accession>
<keyword evidence="1 4" id="KW-0808">Transferase</keyword>
<name>A0A552WWN2_9MICO</name>
<evidence type="ECO:0000256" key="1">
    <source>
        <dbReference type="ARBA" id="ARBA00022679"/>
    </source>
</evidence>
<dbReference type="Proteomes" id="UP000318693">
    <property type="component" value="Unassembled WGS sequence"/>
</dbReference>
<keyword evidence="5" id="KW-1185">Reference proteome</keyword>
<keyword evidence="2" id="KW-0012">Acyltransferase</keyword>
<evidence type="ECO:0000256" key="2">
    <source>
        <dbReference type="ARBA" id="ARBA00023315"/>
    </source>
</evidence>
<dbReference type="AlphaFoldDB" id="A0A552WWN2"/>
<dbReference type="InterPro" id="IPR050680">
    <property type="entry name" value="YpeA/RimI_acetyltransf"/>
</dbReference>
<dbReference type="PANTHER" id="PTHR43420:SF47">
    <property type="entry name" value="N-ACETYLTRANSFERASE DOMAIN-CONTAINING PROTEIN"/>
    <property type="match status" value="1"/>
</dbReference>
<gene>
    <name evidence="4" type="ORF">FJ693_02640</name>
</gene>
<dbReference type="InterPro" id="IPR016181">
    <property type="entry name" value="Acyl_CoA_acyltransferase"/>
</dbReference>
<proteinExistence type="predicted"/>
<evidence type="ECO:0000259" key="3">
    <source>
        <dbReference type="PROSITE" id="PS51186"/>
    </source>
</evidence>
<dbReference type="SUPFAM" id="SSF55729">
    <property type="entry name" value="Acyl-CoA N-acyltransferases (Nat)"/>
    <property type="match status" value="2"/>
</dbReference>
<dbReference type="Pfam" id="PF00583">
    <property type="entry name" value="Acetyltransf_1"/>
    <property type="match status" value="2"/>
</dbReference>
<dbReference type="CDD" id="cd04301">
    <property type="entry name" value="NAT_SF"/>
    <property type="match status" value="2"/>
</dbReference>
<comment type="caution">
    <text evidence="4">The sequence shown here is derived from an EMBL/GenBank/DDBJ whole genome shotgun (WGS) entry which is preliminary data.</text>
</comment>
<evidence type="ECO:0000313" key="5">
    <source>
        <dbReference type="Proteomes" id="UP000318693"/>
    </source>
</evidence>
<dbReference type="PROSITE" id="PS51186">
    <property type="entry name" value="GNAT"/>
    <property type="match status" value="2"/>
</dbReference>
<sequence length="346" mass="38396">MTPDGSARALRPLAERVNAPARLSVPDGAGGLHWRELHTGDLHALGQLVRRIEDADDPPYRTSEEEVAEYYDDSHAWSGLGAWDADGTLRAFGFVRIRHGDITLLRAFCSGGVDPAWRGRGVGSALMDWQVARARQMVVAVGREAPARIVVHVDDGMDAMASVLASRGFTPRRWYMEMRRDLSVPIPQVTLGTHLSVEPWTPELDDAVRRAHNKAFGDHWGSQPHTPETWQQGRTHFAPAWSFVALDRSTDRTQVAGYLLSGRYEHDWPALGWSEGYTEIIGVLPEWRGRHVASALLTRAMRAYAADGMQYAGLDVDADNPTGAPTLFAHLGYERTRGSAMYTIEF</sequence>
<dbReference type="PANTHER" id="PTHR43420">
    <property type="entry name" value="ACETYLTRANSFERASE"/>
    <property type="match status" value="1"/>
</dbReference>
<organism evidence="4 5">
    <name type="scientific">Georgenia yuyongxinii</name>
    <dbReference type="NCBI Taxonomy" id="2589797"/>
    <lineage>
        <taxon>Bacteria</taxon>
        <taxon>Bacillati</taxon>
        <taxon>Actinomycetota</taxon>
        <taxon>Actinomycetes</taxon>
        <taxon>Micrococcales</taxon>
        <taxon>Bogoriellaceae</taxon>
        <taxon>Georgenia</taxon>
    </lineage>
</organism>
<dbReference type="InterPro" id="IPR000182">
    <property type="entry name" value="GNAT_dom"/>
</dbReference>